<evidence type="ECO:0000313" key="3">
    <source>
        <dbReference type="Proteomes" id="UP000016521"/>
    </source>
</evidence>
<reference evidence="2 3" key="1">
    <citation type="submission" date="2015-06" db="EMBL/GenBank/DDBJ databases">
        <authorList>
            <person name="Xie B.-B."/>
            <person name="Rong J.-C."/>
            <person name="Qin Q.-L."/>
            <person name="Zhang Y.-Z."/>
        </authorList>
    </citation>
    <scope>NUCLEOTIDE SEQUENCE [LARGE SCALE GENOMIC DNA]</scope>
    <source>
        <strain evidence="2 3">JCM 20779</strain>
    </source>
</reference>
<name>A0ABM6NE45_PSEO7</name>
<keyword evidence="3" id="KW-1185">Reference proteome</keyword>
<dbReference type="EMBL" id="CP011924">
    <property type="protein sequence ID" value="ATD07095.1"/>
    <property type="molecule type" value="Genomic_DNA"/>
</dbReference>
<protein>
    <submittedName>
        <fullName evidence="2">Uncharacterized protein</fullName>
    </submittedName>
</protein>
<dbReference type="RefSeq" id="WP_010371064.1">
    <property type="nucleotide sequence ID" value="NZ_CP011924.1"/>
</dbReference>
<dbReference type="Proteomes" id="UP000016521">
    <property type="component" value="Chromosome I"/>
</dbReference>
<proteinExistence type="predicted"/>
<evidence type="ECO:0000256" key="1">
    <source>
        <dbReference type="SAM" id="Phobius"/>
    </source>
</evidence>
<feature type="transmembrane region" description="Helical" evidence="1">
    <location>
        <begin position="45"/>
        <end position="66"/>
    </location>
</feature>
<sequence length="254" mass="28434">MSTANNNMKWILFWTFLVLFSLAVLGTLGMVFLGFGTPTESERELLVKGLIGEIAACIIALFYSIFSLKKNDGTSDEKLELLEHRIEKLESKLINSTKEIDASINSIPTAKGDDLDVPRSNLSHDLFPALASIEGFDQPAPFDTNLYSLSPSMTQIKNEINEAKPFDKNHRKNSYIGLKVQWKCAFSSFKECDDGYRISVETEKPLNTADFTIDKSKDISKLKVMDEYQPLWICGEISSINGTSIELINTEISV</sequence>
<keyword evidence="1" id="KW-0472">Membrane</keyword>
<keyword evidence="1" id="KW-1133">Transmembrane helix</keyword>
<evidence type="ECO:0000313" key="2">
    <source>
        <dbReference type="EMBL" id="ATD07095.1"/>
    </source>
</evidence>
<gene>
    <name evidence="2" type="ORF">PPIS_a2068</name>
</gene>
<organism evidence="2 3">
    <name type="scientific">Pseudoalteromonas piscicida</name>
    <dbReference type="NCBI Taxonomy" id="43662"/>
    <lineage>
        <taxon>Bacteria</taxon>
        <taxon>Pseudomonadati</taxon>
        <taxon>Pseudomonadota</taxon>
        <taxon>Gammaproteobacteria</taxon>
        <taxon>Alteromonadales</taxon>
        <taxon>Pseudoalteromonadaceae</taxon>
        <taxon>Pseudoalteromonas</taxon>
    </lineage>
</organism>
<feature type="transmembrane region" description="Helical" evidence="1">
    <location>
        <begin position="12"/>
        <end position="33"/>
    </location>
</feature>
<keyword evidence="1" id="KW-0812">Transmembrane</keyword>
<accession>A0ABM6NE45</accession>